<reference evidence="7 8" key="1">
    <citation type="journal article" date="2019" name="Int. J. Syst. Evol. Microbiol.">
        <title>The Global Catalogue of Microorganisms (GCM) 10K type strain sequencing project: providing services to taxonomists for standard genome sequencing and annotation.</title>
        <authorList>
            <consortium name="The Broad Institute Genomics Platform"/>
            <consortium name="The Broad Institute Genome Sequencing Center for Infectious Disease"/>
            <person name="Wu L."/>
            <person name="Ma J."/>
        </authorList>
    </citation>
    <scope>NUCLEOTIDE SEQUENCE [LARGE SCALE GENOMIC DNA]</scope>
    <source>
        <strain evidence="7 8">JCM 15592</strain>
    </source>
</reference>
<evidence type="ECO:0000256" key="1">
    <source>
        <dbReference type="ARBA" id="ARBA00004141"/>
    </source>
</evidence>
<evidence type="ECO:0000313" key="8">
    <source>
        <dbReference type="Proteomes" id="UP001499938"/>
    </source>
</evidence>
<feature type="transmembrane region" description="Helical" evidence="6">
    <location>
        <begin position="122"/>
        <end position="149"/>
    </location>
</feature>
<dbReference type="Pfam" id="PF03239">
    <property type="entry name" value="FTR1"/>
    <property type="match status" value="1"/>
</dbReference>
<keyword evidence="3 6" id="KW-0812">Transmembrane</keyword>
<evidence type="ECO:0000313" key="7">
    <source>
        <dbReference type="EMBL" id="GAA1804704.1"/>
    </source>
</evidence>
<dbReference type="NCBIfam" id="NF041756">
    <property type="entry name" value="EfeU"/>
    <property type="match status" value="1"/>
</dbReference>
<name>A0ABN2LZQ8_9MICO</name>
<feature type="transmembrane region" description="Helical" evidence="6">
    <location>
        <begin position="48"/>
        <end position="69"/>
    </location>
</feature>
<accession>A0ABN2LZQ8</accession>
<feature type="transmembrane region" description="Helical" evidence="6">
    <location>
        <begin position="191"/>
        <end position="210"/>
    </location>
</feature>
<evidence type="ECO:0000256" key="3">
    <source>
        <dbReference type="ARBA" id="ARBA00022692"/>
    </source>
</evidence>
<dbReference type="PANTHER" id="PTHR31632:SF2">
    <property type="entry name" value="PLASMA MEMBRANE IRON PERMEASE"/>
    <property type="match status" value="1"/>
</dbReference>
<feature type="transmembrane region" description="Helical" evidence="6">
    <location>
        <begin position="161"/>
        <end position="179"/>
    </location>
</feature>
<comment type="caution">
    <text evidence="7">The sequence shown here is derived from an EMBL/GenBank/DDBJ whole genome shotgun (WGS) entry which is preliminary data.</text>
</comment>
<evidence type="ECO:0000256" key="5">
    <source>
        <dbReference type="ARBA" id="ARBA00023136"/>
    </source>
</evidence>
<comment type="similarity">
    <text evidence="2">Belongs to the oxidase-dependent Fe transporter (OFeT) (TC 9.A.10.1) family.</text>
</comment>
<comment type="subcellular location">
    <subcellularLocation>
        <location evidence="1">Membrane</location>
        <topology evidence="1">Multi-pass membrane protein</topology>
    </subcellularLocation>
</comment>
<dbReference type="InterPro" id="IPR004923">
    <property type="entry name" value="FTR1/Fip1/EfeU"/>
</dbReference>
<dbReference type="PANTHER" id="PTHR31632">
    <property type="entry name" value="IRON TRANSPORTER FTH1"/>
    <property type="match status" value="1"/>
</dbReference>
<protein>
    <submittedName>
        <fullName evidence="7">FTR1 family protein</fullName>
    </submittedName>
</protein>
<evidence type="ECO:0000256" key="6">
    <source>
        <dbReference type="SAM" id="Phobius"/>
    </source>
</evidence>
<sequence length="292" mass="31179">MESVRRKDYQMLVSNALVGLREGLEASLVVVILIAFLVKTDRRWALKWVWAGVATAVVLSAGLAALLTYGTRQLSFEQQELIGGSASILAVGFVTVMIFWMRKAARTISGELKGSMDRALDAGGLWVALVGFLGVGREGLETAIFFYATAQAAGSGTSQPLIGWVVGILGSIVIGVLMYRGAIRFNIGSFFRYTGIFLVLVAAGILAYGLHDLQEAGFLPGLHSLAFDISHIIEPGGWLGTLLKGILNFTPATTWLQAIAWTAYVAIVMPLFLRPVASPPAPAPARDARVAA</sequence>
<proteinExistence type="inferred from homology"/>
<gene>
    <name evidence="7" type="ORF">GCM10009811_30400</name>
</gene>
<evidence type="ECO:0000256" key="4">
    <source>
        <dbReference type="ARBA" id="ARBA00022989"/>
    </source>
</evidence>
<keyword evidence="4 6" id="KW-1133">Transmembrane helix</keyword>
<dbReference type="EMBL" id="BAAAPO010000046">
    <property type="protein sequence ID" value="GAA1804704.1"/>
    <property type="molecule type" value="Genomic_DNA"/>
</dbReference>
<dbReference type="Proteomes" id="UP001499938">
    <property type="component" value="Unassembled WGS sequence"/>
</dbReference>
<feature type="transmembrane region" description="Helical" evidence="6">
    <location>
        <begin position="255"/>
        <end position="273"/>
    </location>
</feature>
<feature type="transmembrane region" description="Helical" evidence="6">
    <location>
        <begin position="81"/>
        <end position="101"/>
    </location>
</feature>
<organism evidence="7 8">
    <name type="scientific">Nostocoides veronense</name>
    <dbReference type="NCBI Taxonomy" id="330836"/>
    <lineage>
        <taxon>Bacteria</taxon>
        <taxon>Bacillati</taxon>
        <taxon>Actinomycetota</taxon>
        <taxon>Actinomycetes</taxon>
        <taxon>Micrococcales</taxon>
        <taxon>Intrasporangiaceae</taxon>
        <taxon>Nostocoides</taxon>
    </lineage>
</organism>
<keyword evidence="8" id="KW-1185">Reference proteome</keyword>
<evidence type="ECO:0000256" key="2">
    <source>
        <dbReference type="ARBA" id="ARBA00008333"/>
    </source>
</evidence>
<keyword evidence="5 6" id="KW-0472">Membrane</keyword>